<gene>
    <name evidence="10" type="ORF">SAMN05660337_3393</name>
</gene>
<organism evidence="10 11">
    <name type="scientific">Maridesulfovibrio ferrireducens</name>
    <dbReference type="NCBI Taxonomy" id="246191"/>
    <lineage>
        <taxon>Bacteria</taxon>
        <taxon>Pseudomonadati</taxon>
        <taxon>Thermodesulfobacteriota</taxon>
        <taxon>Desulfovibrionia</taxon>
        <taxon>Desulfovibrionales</taxon>
        <taxon>Desulfovibrionaceae</taxon>
        <taxon>Maridesulfovibrio</taxon>
    </lineage>
</organism>
<evidence type="ECO:0000256" key="4">
    <source>
        <dbReference type="ARBA" id="ARBA00022692"/>
    </source>
</evidence>
<evidence type="ECO:0000256" key="8">
    <source>
        <dbReference type="RuleBase" id="RU003942"/>
    </source>
</evidence>
<evidence type="ECO:0000256" key="1">
    <source>
        <dbReference type="ARBA" id="ARBA00004651"/>
    </source>
</evidence>
<comment type="similarity">
    <text evidence="7 8">Belongs to the drug/metabolite transporter (DMT) superfamily. Small multidrug resistance (SMR) (TC 2.A.7.1) family.</text>
</comment>
<dbReference type="Pfam" id="PF00893">
    <property type="entry name" value="Multi_Drug_Res"/>
    <property type="match status" value="1"/>
</dbReference>
<evidence type="ECO:0000256" key="7">
    <source>
        <dbReference type="ARBA" id="ARBA00038032"/>
    </source>
</evidence>
<protein>
    <submittedName>
        <fullName evidence="10">Small multidrug resistance pump</fullName>
    </submittedName>
</protein>
<keyword evidence="3" id="KW-1003">Cell membrane</keyword>
<evidence type="ECO:0000256" key="2">
    <source>
        <dbReference type="ARBA" id="ARBA00022448"/>
    </source>
</evidence>
<dbReference type="InterPro" id="IPR000390">
    <property type="entry name" value="Small_drug/metabolite_transptr"/>
</dbReference>
<dbReference type="Gene3D" id="1.10.3730.20">
    <property type="match status" value="1"/>
</dbReference>
<sequence>MLYSWMILFISIFAEVSGTLCLKYSHGFSRIIPTIFVFIFYGLSFWGLSVVLKKIEVGIAYAVWAGIGTAAVALIGICFLGERVSAMKIASLMLIIVGVVGLNFSTSTQ</sequence>
<evidence type="ECO:0000313" key="10">
    <source>
        <dbReference type="EMBL" id="SDL61614.1"/>
    </source>
</evidence>
<dbReference type="OrthoDB" id="9808638at2"/>
<comment type="subcellular location">
    <subcellularLocation>
        <location evidence="1 8">Cell membrane</location>
        <topology evidence="1 8">Multi-pass membrane protein</topology>
    </subcellularLocation>
</comment>
<dbReference type="InterPro" id="IPR045324">
    <property type="entry name" value="Small_multidrug_res"/>
</dbReference>
<keyword evidence="4 8" id="KW-0812">Transmembrane</keyword>
<evidence type="ECO:0000256" key="9">
    <source>
        <dbReference type="SAM" id="Phobius"/>
    </source>
</evidence>
<dbReference type="STRING" id="246191.SAMN05660337_3393"/>
<dbReference type="PANTHER" id="PTHR30561:SF1">
    <property type="entry name" value="MULTIDRUG TRANSPORTER EMRE"/>
    <property type="match status" value="1"/>
</dbReference>
<keyword evidence="2" id="KW-0813">Transport</keyword>
<keyword evidence="11" id="KW-1185">Reference proteome</keyword>
<feature type="transmembrane region" description="Helical" evidence="9">
    <location>
        <begin position="58"/>
        <end position="80"/>
    </location>
</feature>
<dbReference type="GO" id="GO:0005886">
    <property type="term" value="C:plasma membrane"/>
    <property type="evidence" value="ECO:0007669"/>
    <property type="project" value="UniProtKB-SubCell"/>
</dbReference>
<proteinExistence type="inferred from homology"/>
<dbReference type="EMBL" id="FNGA01000007">
    <property type="protein sequence ID" value="SDL61614.1"/>
    <property type="molecule type" value="Genomic_DNA"/>
</dbReference>
<keyword evidence="5 9" id="KW-1133">Transmembrane helix</keyword>
<feature type="transmembrane region" description="Helical" evidence="9">
    <location>
        <begin position="31"/>
        <end position="52"/>
    </location>
</feature>
<dbReference type="GO" id="GO:0022857">
    <property type="term" value="F:transmembrane transporter activity"/>
    <property type="evidence" value="ECO:0007669"/>
    <property type="project" value="InterPro"/>
</dbReference>
<dbReference type="SUPFAM" id="SSF103481">
    <property type="entry name" value="Multidrug resistance efflux transporter EmrE"/>
    <property type="match status" value="1"/>
</dbReference>
<feature type="transmembrane region" description="Helical" evidence="9">
    <location>
        <begin position="89"/>
        <end position="106"/>
    </location>
</feature>
<evidence type="ECO:0000256" key="5">
    <source>
        <dbReference type="ARBA" id="ARBA00022989"/>
    </source>
</evidence>
<evidence type="ECO:0000256" key="6">
    <source>
        <dbReference type="ARBA" id="ARBA00023136"/>
    </source>
</evidence>
<evidence type="ECO:0000256" key="3">
    <source>
        <dbReference type="ARBA" id="ARBA00022475"/>
    </source>
</evidence>
<keyword evidence="6 9" id="KW-0472">Membrane</keyword>
<name>A0A1G9LI76_9BACT</name>
<dbReference type="PANTHER" id="PTHR30561">
    <property type="entry name" value="SMR FAMILY PROTON-DEPENDENT DRUG EFFLUX TRANSPORTER SUGE"/>
    <property type="match status" value="1"/>
</dbReference>
<dbReference type="RefSeq" id="WP_092163253.1">
    <property type="nucleotide sequence ID" value="NZ_FNGA01000007.1"/>
</dbReference>
<dbReference type="FunFam" id="1.10.3730.20:FF:000001">
    <property type="entry name" value="Quaternary ammonium compound resistance transporter SugE"/>
    <property type="match status" value="1"/>
</dbReference>
<dbReference type="AlphaFoldDB" id="A0A1G9LI76"/>
<reference evidence="11" key="1">
    <citation type="submission" date="2016-10" db="EMBL/GenBank/DDBJ databases">
        <authorList>
            <person name="Varghese N."/>
            <person name="Submissions S."/>
        </authorList>
    </citation>
    <scope>NUCLEOTIDE SEQUENCE [LARGE SCALE GENOMIC DNA]</scope>
    <source>
        <strain evidence="11">DSM 16995</strain>
    </source>
</reference>
<dbReference type="Proteomes" id="UP000199053">
    <property type="component" value="Unassembled WGS sequence"/>
</dbReference>
<dbReference type="GO" id="GO:1990961">
    <property type="term" value="P:xenobiotic detoxification by transmembrane export across the plasma membrane"/>
    <property type="evidence" value="ECO:0007669"/>
    <property type="project" value="UniProtKB-ARBA"/>
</dbReference>
<accession>A0A1G9LI76</accession>
<dbReference type="InterPro" id="IPR037185">
    <property type="entry name" value="EmrE-like"/>
</dbReference>
<evidence type="ECO:0000313" key="11">
    <source>
        <dbReference type="Proteomes" id="UP000199053"/>
    </source>
</evidence>